<dbReference type="InterPro" id="IPR036291">
    <property type="entry name" value="NAD(P)-bd_dom_sf"/>
</dbReference>
<proteinExistence type="inferred from homology"/>
<reference evidence="3 4" key="1">
    <citation type="journal article" date="2019" name="Int. J. Syst. Evol. Microbiol.">
        <title>The Global Catalogue of Microorganisms (GCM) 10K type strain sequencing project: providing services to taxonomists for standard genome sequencing and annotation.</title>
        <authorList>
            <consortium name="The Broad Institute Genomics Platform"/>
            <consortium name="The Broad Institute Genome Sequencing Center for Infectious Disease"/>
            <person name="Wu L."/>
            <person name="Ma J."/>
        </authorList>
    </citation>
    <scope>NUCLEOTIDE SEQUENCE [LARGE SCALE GENOMIC DNA]</scope>
    <source>
        <strain evidence="3 4">LMG 29247</strain>
    </source>
</reference>
<evidence type="ECO:0000313" key="4">
    <source>
        <dbReference type="Proteomes" id="UP001596383"/>
    </source>
</evidence>
<dbReference type="RefSeq" id="WP_273742473.1">
    <property type="nucleotide sequence ID" value="NZ_JAQIVI010000838.1"/>
</dbReference>
<gene>
    <name evidence="3" type="ORF">ACFQE6_34000</name>
</gene>
<protein>
    <submittedName>
        <fullName evidence="3">SDR family NAD(P)-dependent oxidoreductase</fullName>
    </submittedName>
</protein>
<dbReference type="Gene3D" id="3.40.50.720">
    <property type="entry name" value="NAD(P)-binding Rossmann-like Domain"/>
    <property type="match status" value="1"/>
</dbReference>
<dbReference type="SUPFAM" id="SSF51735">
    <property type="entry name" value="NAD(P)-binding Rossmann-fold domains"/>
    <property type="match status" value="1"/>
</dbReference>
<evidence type="ECO:0000313" key="3">
    <source>
        <dbReference type="EMBL" id="MFC6769881.1"/>
    </source>
</evidence>
<dbReference type="PANTHER" id="PTHR44196">
    <property type="entry name" value="DEHYDROGENASE/REDUCTASE SDR FAMILY MEMBER 7B"/>
    <property type="match status" value="1"/>
</dbReference>
<evidence type="ECO:0000256" key="2">
    <source>
        <dbReference type="ARBA" id="ARBA00023002"/>
    </source>
</evidence>
<dbReference type="InterPro" id="IPR002347">
    <property type="entry name" value="SDR_fam"/>
</dbReference>
<dbReference type="AlphaFoldDB" id="A0ABD5T0X1"/>
<evidence type="ECO:0000256" key="1">
    <source>
        <dbReference type="ARBA" id="ARBA00006484"/>
    </source>
</evidence>
<sequence>MAKQRGAIIVGASSGIGEALARRLADDGYEIGMAARRTERMQRIGADLPTKSSVATMDVTATEDARAGFFELAEAMPSVDLVVISAGTAARNRDLEWEPEKRTIDVNVRSFTAVATAAMEYFERNPDHASEADGHLVGLSSVAAHVGNDDAPAYNASKAYVSTYLEGLRYRQTDRDADVTITTIEPGFVDTDLSMGGFWECSPETAAEQIARAIRKERRHAYVTRRWRAIAWVLDLAPEALLRRLS</sequence>
<dbReference type="EMBL" id="JBHSWV010000838">
    <property type="protein sequence ID" value="MFC6769881.1"/>
    <property type="molecule type" value="Genomic_DNA"/>
</dbReference>
<keyword evidence="2" id="KW-0560">Oxidoreductase</keyword>
<dbReference type="PRINTS" id="PR00081">
    <property type="entry name" value="GDHRDH"/>
</dbReference>
<keyword evidence="4" id="KW-1185">Reference proteome</keyword>
<dbReference type="InterPro" id="IPR020904">
    <property type="entry name" value="Sc_DH/Rdtase_CS"/>
</dbReference>
<name>A0ABD5T0X1_9EURY</name>
<dbReference type="GO" id="GO:0016491">
    <property type="term" value="F:oxidoreductase activity"/>
    <property type="evidence" value="ECO:0007669"/>
    <property type="project" value="UniProtKB-KW"/>
</dbReference>
<dbReference type="Pfam" id="PF00106">
    <property type="entry name" value="adh_short"/>
    <property type="match status" value="1"/>
</dbReference>
<dbReference type="PANTHER" id="PTHR44196:SF3">
    <property type="entry name" value="SHORT CHAIN DEHYDROGENASE FAMILY PROTEIN"/>
    <property type="match status" value="1"/>
</dbReference>
<dbReference type="Proteomes" id="UP001596383">
    <property type="component" value="Unassembled WGS sequence"/>
</dbReference>
<comment type="caution">
    <text evidence="3">The sequence shown here is derived from an EMBL/GenBank/DDBJ whole genome shotgun (WGS) entry which is preliminary data.</text>
</comment>
<dbReference type="PROSITE" id="PS00061">
    <property type="entry name" value="ADH_SHORT"/>
    <property type="match status" value="1"/>
</dbReference>
<comment type="similarity">
    <text evidence="1">Belongs to the short-chain dehydrogenases/reductases (SDR) family.</text>
</comment>
<organism evidence="3 4">
    <name type="scientific">Natrinema soli</name>
    <dbReference type="NCBI Taxonomy" id="1930624"/>
    <lineage>
        <taxon>Archaea</taxon>
        <taxon>Methanobacteriati</taxon>
        <taxon>Methanobacteriota</taxon>
        <taxon>Stenosarchaea group</taxon>
        <taxon>Halobacteria</taxon>
        <taxon>Halobacteriales</taxon>
        <taxon>Natrialbaceae</taxon>
        <taxon>Natrinema</taxon>
    </lineage>
</organism>
<accession>A0ABD5T0X1</accession>